<feature type="signal peptide" evidence="2">
    <location>
        <begin position="1"/>
        <end position="28"/>
    </location>
</feature>
<dbReference type="AlphaFoldDB" id="A0A067A065"/>
<dbReference type="Proteomes" id="UP000027341">
    <property type="component" value="Unassembled WGS sequence"/>
</dbReference>
<feature type="chain" id="PRO_5001636947" description="Protein BatD" evidence="2">
    <location>
        <begin position="29"/>
        <end position="490"/>
    </location>
</feature>
<sequence length="490" mass="56443">MVMRWTSVLMRHAGLVLALSLVAMSAKADSVNLSPLQITLGEPVTLILKGHNIEGDFAKFDKQKIRNQFEIYDVDGDSDYMRLVLYPRQAGRVRFPALHIGGLQFDGAVVQVDPNNDVAIEWQPPKNVAYMNQLQGWKVLVKTSDPSLGARMLLHPHANDKVTHIFTEQPVGGNQRWLGNQRMFQMLVGSEQPGKVKVRTPIVEVQNTGNGRPWLFFDETHWIHVKPLPSYLPVAMPIGKVSLMPSKLSFWQVENQQLDWELTVKGENLDPNTLPDPTSQFAYNHAVEWLMPDQNKHEQWTESGLISERLIKQPLRFVSLGLIRLPDIRITYFDPASGKLVDQFIAGQWVFSVPRVVYWLMNALFYASVIFLLLLLVWIFMDAWHKWRLIVAIKQAQSRDEMWQILVTWTVSQFGAEVKNLSFGQWENKIRTHYGDSFSLSELVHALDKDHFSLDDEDVRSLALEWAKSLPLFKWQRVRDRLLAFKLKRA</sequence>
<keyword evidence="2" id="KW-0732">Signal</keyword>
<feature type="transmembrane region" description="Helical" evidence="1">
    <location>
        <begin position="356"/>
        <end position="380"/>
    </location>
</feature>
<gene>
    <name evidence="3" type="ORF">EI16_06885</name>
</gene>
<keyword evidence="1" id="KW-0812">Transmembrane</keyword>
<name>A0A067A065_HYDMR</name>
<dbReference type="STRING" id="28885.EI16_06885"/>
<comment type="caution">
    <text evidence="3">The sequence shown here is derived from an EMBL/GenBank/DDBJ whole genome shotgun (WGS) entry which is preliminary data.</text>
</comment>
<keyword evidence="4" id="KW-1185">Reference proteome</keyword>
<keyword evidence="1" id="KW-0472">Membrane</keyword>
<evidence type="ECO:0000313" key="4">
    <source>
        <dbReference type="Proteomes" id="UP000027341"/>
    </source>
</evidence>
<accession>A0A067A065</accession>
<organism evidence="3 4">
    <name type="scientific">Hydrogenovibrio marinus</name>
    <dbReference type="NCBI Taxonomy" id="28885"/>
    <lineage>
        <taxon>Bacteria</taxon>
        <taxon>Pseudomonadati</taxon>
        <taxon>Pseudomonadota</taxon>
        <taxon>Gammaproteobacteria</taxon>
        <taxon>Thiotrichales</taxon>
        <taxon>Piscirickettsiaceae</taxon>
        <taxon>Hydrogenovibrio</taxon>
    </lineage>
</organism>
<evidence type="ECO:0008006" key="5">
    <source>
        <dbReference type="Google" id="ProtNLM"/>
    </source>
</evidence>
<keyword evidence="1" id="KW-1133">Transmembrane helix</keyword>
<evidence type="ECO:0000313" key="3">
    <source>
        <dbReference type="EMBL" id="KDN96006.1"/>
    </source>
</evidence>
<protein>
    <recommendedName>
        <fullName evidence="5">Protein BatD</fullName>
    </recommendedName>
</protein>
<evidence type="ECO:0000256" key="1">
    <source>
        <dbReference type="SAM" id="Phobius"/>
    </source>
</evidence>
<evidence type="ECO:0000256" key="2">
    <source>
        <dbReference type="SAM" id="SignalP"/>
    </source>
</evidence>
<dbReference type="RefSeq" id="WP_029911278.1">
    <property type="nucleotide sequence ID" value="NZ_AP020335.1"/>
</dbReference>
<dbReference type="EMBL" id="JMIU01000001">
    <property type="protein sequence ID" value="KDN96006.1"/>
    <property type="molecule type" value="Genomic_DNA"/>
</dbReference>
<reference evidence="3 4" key="1">
    <citation type="submission" date="2014-04" db="EMBL/GenBank/DDBJ databases">
        <title>Draft genome sequence of Hydrogenovibrio marinus MH-110, a model organism for aerobic H2 metabolism.</title>
        <authorList>
            <person name="Cha H.J."/>
            <person name="Jo B.H."/>
            <person name="Hwang B.H."/>
        </authorList>
    </citation>
    <scope>NUCLEOTIDE SEQUENCE [LARGE SCALE GENOMIC DNA]</scope>
    <source>
        <strain evidence="3 4">MH-110</strain>
    </source>
</reference>
<proteinExistence type="predicted"/>